<comment type="caution">
    <text evidence="2">The sequence shown here is derived from an EMBL/GenBank/DDBJ whole genome shotgun (WGS) entry which is preliminary data.</text>
</comment>
<dbReference type="EMBL" id="JBHTBQ010000033">
    <property type="protein sequence ID" value="MFC7421235.1"/>
    <property type="molecule type" value="Genomic_DNA"/>
</dbReference>
<sequence length="273" mass="31696">MSQYVNQIREQISTDQRVQGKWFALLDASQIPLKEQAVWAGFVSSWHNLLDDSPEGEHPDLTAWLFNASDKMLDLTLELSIQYPHSITWFYSDWPISQIHSYWRALSHIHLPERRSGLCRFYDACVLLQLKTVLTAHQWRAVTAPVQQWLSIHPDGTLWCIDAAPSIVKNRGSITLIKSQLDQLEKTNRPHWLIAQLMANEYVDMNYANFELYQRVNRSVLMMEQAGLNKPDQQYIFCAMTLDWPDEQIFSEGTESNLLSVKNKKIDLIDIFG</sequence>
<accession>A0ABW2R1W3</accession>
<protein>
    <submittedName>
        <fullName evidence="2">DUF4123 domain-containing protein</fullName>
    </submittedName>
</protein>
<dbReference type="InterPro" id="IPR025391">
    <property type="entry name" value="DUF4123"/>
</dbReference>
<keyword evidence="3" id="KW-1185">Reference proteome</keyword>
<dbReference type="RefSeq" id="WP_380188800.1">
    <property type="nucleotide sequence ID" value="NZ_JBHTBQ010000033.1"/>
</dbReference>
<feature type="domain" description="DUF4123" evidence="1">
    <location>
        <begin position="22"/>
        <end position="141"/>
    </location>
</feature>
<organism evidence="2 3">
    <name type="scientific">Iodobacter arcticus</name>
    <dbReference type="NCBI Taxonomy" id="590593"/>
    <lineage>
        <taxon>Bacteria</taxon>
        <taxon>Pseudomonadati</taxon>
        <taxon>Pseudomonadota</taxon>
        <taxon>Betaproteobacteria</taxon>
        <taxon>Neisseriales</taxon>
        <taxon>Chitinibacteraceae</taxon>
        <taxon>Iodobacter</taxon>
    </lineage>
</organism>
<proteinExistence type="predicted"/>
<evidence type="ECO:0000313" key="3">
    <source>
        <dbReference type="Proteomes" id="UP001596473"/>
    </source>
</evidence>
<dbReference type="Pfam" id="PF13503">
    <property type="entry name" value="DUF4123"/>
    <property type="match status" value="1"/>
</dbReference>
<reference evidence="3" key="1">
    <citation type="journal article" date="2019" name="Int. J. Syst. Evol. Microbiol.">
        <title>The Global Catalogue of Microorganisms (GCM) 10K type strain sequencing project: providing services to taxonomists for standard genome sequencing and annotation.</title>
        <authorList>
            <consortium name="The Broad Institute Genomics Platform"/>
            <consortium name="The Broad Institute Genome Sequencing Center for Infectious Disease"/>
            <person name="Wu L."/>
            <person name="Ma J."/>
        </authorList>
    </citation>
    <scope>NUCLEOTIDE SEQUENCE [LARGE SCALE GENOMIC DNA]</scope>
    <source>
        <strain evidence="3">CCUG 62945</strain>
    </source>
</reference>
<evidence type="ECO:0000259" key="1">
    <source>
        <dbReference type="Pfam" id="PF13503"/>
    </source>
</evidence>
<dbReference type="Proteomes" id="UP001596473">
    <property type="component" value="Unassembled WGS sequence"/>
</dbReference>
<evidence type="ECO:0000313" key="2">
    <source>
        <dbReference type="EMBL" id="MFC7421235.1"/>
    </source>
</evidence>
<name>A0ABW2R1W3_9NEIS</name>
<gene>
    <name evidence="2" type="ORF">ACFQNF_15335</name>
</gene>